<proteinExistence type="predicted"/>
<dbReference type="RefSeq" id="WP_146780957.1">
    <property type="nucleotide sequence ID" value="NZ_CP042434.1"/>
</dbReference>
<organism evidence="1 2">
    <name type="scientific">Arachidicoccus ginsenosidivorans</name>
    <dbReference type="NCBI Taxonomy" id="496057"/>
    <lineage>
        <taxon>Bacteria</taxon>
        <taxon>Pseudomonadati</taxon>
        <taxon>Bacteroidota</taxon>
        <taxon>Chitinophagia</taxon>
        <taxon>Chitinophagales</taxon>
        <taxon>Chitinophagaceae</taxon>
        <taxon>Arachidicoccus</taxon>
    </lineage>
</organism>
<dbReference type="Proteomes" id="UP000321291">
    <property type="component" value="Chromosome"/>
</dbReference>
<evidence type="ECO:0008006" key="3">
    <source>
        <dbReference type="Google" id="ProtNLM"/>
    </source>
</evidence>
<dbReference type="EMBL" id="CP042434">
    <property type="protein sequence ID" value="QEC71579.1"/>
    <property type="molecule type" value="Genomic_DNA"/>
</dbReference>
<protein>
    <recommendedName>
        <fullName evidence="3">DUF4595 domain-containing protein</fullName>
    </recommendedName>
</protein>
<dbReference type="AlphaFoldDB" id="A0A5B8VJS8"/>
<evidence type="ECO:0000313" key="2">
    <source>
        <dbReference type="Proteomes" id="UP000321291"/>
    </source>
</evidence>
<reference evidence="1 2" key="1">
    <citation type="journal article" date="2017" name="Int. J. Syst. Evol. Microbiol.">
        <title>Arachidicoccus ginsenosidivorans sp. nov., with ginsenoside-converting activity isolated from ginseng cultivating soil.</title>
        <authorList>
            <person name="Siddiqi M.Z."/>
            <person name="Aslam Z."/>
            <person name="Im W.T."/>
        </authorList>
    </citation>
    <scope>NUCLEOTIDE SEQUENCE [LARGE SCALE GENOMIC DNA]</scope>
    <source>
        <strain evidence="1 2">Gsoil 809</strain>
    </source>
</reference>
<accession>A0A5B8VJS8</accession>
<keyword evidence="2" id="KW-1185">Reference proteome</keyword>
<sequence>MTGANKQFIFKAIFTLNNDGQIINAIEYDNETKTVWKKKKYAYNGNQLTQTTYSNSQGASDDYKYNWKNGNMISSSLGDKLTYYTDKSIMPGDAFTLSIFMDDEGIANVRALRAVKNKNLLASINNVEYSYTFDTKGRITTIKTTLANKPGATYQITYGCN</sequence>
<name>A0A5B8VJS8_9BACT</name>
<gene>
    <name evidence="1" type="ORF">FSB73_07750</name>
</gene>
<dbReference type="KEGG" id="agi:FSB73_07750"/>
<evidence type="ECO:0000313" key="1">
    <source>
        <dbReference type="EMBL" id="QEC71579.1"/>
    </source>
</evidence>